<evidence type="ECO:0000313" key="7">
    <source>
        <dbReference type="EMBL" id="MCO6044132.1"/>
    </source>
</evidence>
<feature type="domain" description="RNA polymerase sigma factor 70 region 4 type 2" evidence="6">
    <location>
        <begin position="149"/>
        <end position="197"/>
    </location>
</feature>
<dbReference type="PANTHER" id="PTHR43133:SF8">
    <property type="entry name" value="RNA POLYMERASE SIGMA FACTOR HI_1459-RELATED"/>
    <property type="match status" value="1"/>
</dbReference>
<accession>A0A9X2F864</accession>
<evidence type="ECO:0000256" key="5">
    <source>
        <dbReference type="ARBA" id="ARBA00023163"/>
    </source>
</evidence>
<comment type="caution">
    <text evidence="7">The sequence shown here is derived from an EMBL/GenBank/DDBJ whole genome shotgun (WGS) entry which is preliminary data.</text>
</comment>
<reference evidence="7" key="1">
    <citation type="submission" date="2022-06" db="EMBL/GenBank/DDBJ databases">
        <title>Aeoliella straminimaris, a novel planctomycete from sediments.</title>
        <authorList>
            <person name="Vitorino I.R."/>
            <person name="Lage O.M."/>
        </authorList>
    </citation>
    <scope>NUCLEOTIDE SEQUENCE</scope>
    <source>
        <strain evidence="7">ICT_H6.2</strain>
    </source>
</reference>
<dbReference type="GO" id="GO:0016987">
    <property type="term" value="F:sigma factor activity"/>
    <property type="evidence" value="ECO:0007669"/>
    <property type="project" value="UniProtKB-KW"/>
</dbReference>
<evidence type="ECO:0000256" key="4">
    <source>
        <dbReference type="ARBA" id="ARBA00023125"/>
    </source>
</evidence>
<evidence type="ECO:0000256" key="2">
    <source>
        <dbReference type="ARBA" id="ARBA00023015"/>
    </source>
</evidence>
<dbReference type="Pfam" id="PF08281">
    <property type="entry name" value="Sigma70_r4_2"/>
    <property type="match status" value="1"/>
</dbReference>
<evidence type="ECO:0000256" key="1">
    <source>
        <dbReference type="ARBA" id="ARBA00010641"/>
    </source>
</evidence>
<evidence type="ECO:0000259" key="6">
    <source>
        <dbReference type="Pfam" id="PF08281"/>
    </source>
</evidence>
<dbReference type="GO" id="GO:0003677">
    <property type="term" value="F:DNA binding"/>
    <property type="evidence" value="ECO:0007669"/>
    <property type="project" value="UniProtKB-KW"/>
</dbReference>
<dbReference type="Proteomes" id="UP001155241">
    <property type="component" value="Unassembled WGS sequence"/>
</dbReference>
<protein>
    <submittedName>
        <fullName evidence="7">Sigma-70 family RNA polymerase sigma factor</fullName>
    </submittedName>
</protein>
<keyword evidence="4" id="KW-0238">DNA-binding</keyword>
<dbReference type="InterPro" id="IPR014284">
    <property type="entry name" value="RNA_pol_sigma-70_dom"/>
</dbReference>
<keyword evidence="5" id="KW-0804">Transcription</keyword>
<keyword evidence="2" id="KW-0805">Transcription regulation</keyword>
<dbReference type="AlphaFoldDB" id="A0A9X2F864"/>
<sequence length="204" mass="23340">MQTSPPNTEELLRRAHDGDVEAKHKLLNRYRQRLSQMVQARMDPRIQARIDPSDIVQETLVTASHKLDAYLAGRPLPFYPWLRQIAWEKLVHEHDRHLRAAKRSVAREHTLRSDLSDASIAGIAKRLVCPSSTPSGAVEREELMQRVRIAIDALSATDREVLLMRHIEQMPSNEIGALLHMSEAAVNMRHMRALERLRKVLTSA</sequence>
<dbReference type="InterPro" id="IPR013325">
    <property type="entry name" value="RNA_pol_sigma_r2"/>
</dbReference>
<name>A0A9X2F864_9BACT</name>
<dbReference type="SUPFAM" id="SSF88946">
    <property type="entry name" value="Sigma2 domain of RNA polymerase sigma factors"/>
    <property type="match status" value="1"/>
</dbReference>
<dbReference type="InterPro" id="IPR039425">
    <property type="entry name" value="RNA_pol_sigma-70-like"/>
</dbReference>
<keyword evidence="8" id="KW-1185">Reference proteome</keyword>
<evidence type="ECO:0000256" key="3">
    <source>
        <dbReference type="ARBA" id="ARBA00023082"/>
    </source>
</evidence>
<dbReference type="RefSeq" id="WP_252852238.1">
    <property type="nucleotide sequence ID" value="NZ_JAMXLR010000036.1"/>
</dbReference>
<proteinExistence type="inferred from homology"/>
<evidence type="ECO:0000313" key="8">
    <source>
        <dbReference type="Proteomes" id="UP001155241"/>
    </source>
</evidence>
<dbReference type="SUPFAM" id="SSF88659">
    <property type="entry name" value="Sigma3 and sigma4 domains of RNA polymerase sigma factors"/>
    <property type="match status" value="1"/>
</dbReference>
<dbReference type="EMBL" id="JAMXLR010000036">
    <property type="protein sequence ID" value="MCO6044132.1"/>
    <property type="molecule type" value="Genomic_DNA"/>
</dbReference>
<dbReference type="NCBIfam" id="TIGR02937">
    <property type="entry name" value="sigma70-ECF"/>
    <property type="match status" value="1"/>
</dbReference>
<dbReference type="InterPro" id="IPR036388">
    <property type="entry name" value="WH-like_DNA-bd_sf"/>
</dbReference>
<keyword evidence="3" id="KW-0731">Sigma factor</keyword>
<dbReference type="PANTHER" id="PTHR43133">
    <property type="entry name" value="RNA POLYMERASE ECF-TYPE SIGMA FACTO"/>
    <property type="match status" value="1"/>
</dbReference>
<dbReference type="Gene3D" id="1.10.10.10">
    <property type="entry name" value="Winged helix-like DNA-binding domain superfamily/Winged helix DNA-binding domain"/>
    <property type="match status" value="1"/>
</dbReference>
<organism evidence="7 8">
    <name type="scientific">Aeoliella straminimaris</name>
    <dbReference type="NCBI Taxonomy" id="2954799"/>
    <lineage>
        <taxon>Bacteria</taxon>
        <taxon>Pseudomonadati</taxon>
        <taxon>Planctomycetota</taxon>
        <taxon>Planctomycetia</taxon>
        <taxon>Pirellulales</taxon>
        <taxon>Lacipirellulaceae</taxon>
        <taxon>Aeoliella</taxon>
    </lineage>
</organism>
<dbReference type="GO" id="GO:0006352">
    <property type="term" value="P:DNA-templated transcription initiation"/>
    <property type="evidence" value="ECO:0007669"/>
    <property type="project" value="InterPro"/>
</dbReference>
<dbReference type="CDD" id="cd06171">
    <property type="entry name" value="Sigma70_r4"/>
    <property type="match status" value="1"/>
</dbReference>
<dbReference type="InterPro" id="IPR013249">
    <property type="entry name" value="RNA_pol_sigma70_r4_t2"/>
</dbReference>
<dbReference type="InterPro" id="IPR013324">
    <property type="entry name" value="RNA_pol_sigma_r3/r4-like"/>
</dbReference>
<dbReference type="Gene3D" id="1.10.1740.10">
    <property type="match status" value="1"/>
</dbReference>
<comment type="similarity">
    <text evidence="1">Belongs to the sigma-70 factor family. ECF subfamily.</text>
</comment>
<gene>
    <name evidence="7" type="ORF">NG895_09450</name>
</gene>